<protein>
    <recommendedName>
        <fullName evidence="2">DUF7924 domain-containing protein</fullName>
    </recommendedName>
</protein>
<sequence length="363" mass="41260">MASLTMQQAAENGTLKKHDGSARGTKRFANALHDDLEPPKKRPSPSADRDVNPVDFWVRKGKWPREYFELTMDHLRAEKTSASVGRKRSSLVSSSTATPSDQKPREVKTAPYRDPRYETLLGTKGSYMEMLSPRIADASKEFCITLLETPQSTPKDSLFRDDVFEVFCHKLRFKNEARVIQDISRLVVPSAETLDTLGAKHLDILTESVNEGWNNSLPLIGARPQPDYSVGFRREAFTEDQLVRLSPFIGDYLEGDRSFFMSTYYMYFPFLTCEVKCGAASLDIADRQNAHSMTLAVRAVAELFGGVRRAEEVDRQILGFSVSHDDQNVRIYGHYPVFQGKQIKYYRHLIHSFNMVALDGKER</sequence>
<dbReference type="OrthoDB" id="5132737at2759"/>
<feature type="region of interest" description="Disordered" evidence="1">
    <location>
        <begin position="1"/>
        <end position="52"/>
    </location>
</feature>
<accession>A0A8H4VCQ7</accession>
<dbReference type="AlphaFoldDB" id="A0A8H4VCQ7"/>
<dbReference type="PANTHER" id="PTHR42470">
    <property type="entry name" value="VAST DOMAIN-CONTAINING PROTEIN"/>
    <property type="match status" value="1"/>
</dbReference>
<feature type="domain" description="DUF7924" evidence="2">
    <location>
        <begin position="164"/>
        <end position="363"/>
    </location>
</feature>
<dbReference type="EMBL" id="JAACLJ010000005">
    <property type="protein sequence ID" value="KAF4585870.1"/>
    <property type="molecule type" value="Genomic_DNA"/>
</dbReference>
<keyword evidence="4" id="KW-1185">Reference proteome</keyword>
<organism evidence="3 4">
    <name type="scientific">Ophiocordyceps camponoti-floridani</name>
    <dbReference type="NCBI Taxonomy" id="2030778"/>
    <lineage>
        <taxon>Eukaryota</taxon>
        <taxon>Fungi</taxon>
        <taxon>Dikarya</taxon>
        <taxon>Ascomycota</taxon>
        <taxon>Pezizomycotina</taxon>
        <taxon>Sordariomycetes</taxon>
        <taxon>Hypocreomycetidae</taxon>
        <taxon>Hypocreales</taxon>
        <taxon>Ophiocordycipitaceae</taxon>
        <taxon>Ophiocordyceps</taxon>
    </lineage>
</organism>
<dbReference type="InterPro" id="IPR057684">
    <property type="entry name" value="DUF7924"/>
</dbReference>
<feature type="compositionally biased region" description="Low complexity" evidence="1">
    <location>
        <begin position="90"/>
        <end position="100"/>
    </location>
</feature>
<evidence type="ECO:0000256" key="1">
    <source>
        <dbReference type="SAM" id="MobiDB-lite"/>
    </source>
</evidence>
<evidence type="ECO:0000313" key="3">
    <source>
        <dbReference type="EMBL" id="KAF4585870.1"/>
    </source>
</evidence>
<gene>
    <name evidence="3" type="ORF">GQ602_005175</name>
</gene>
<reference evidence="3 4" key="1">
    <citation type="journal article" date="2020" name="G3 (Bethesda)">
        <title>Genetic Underpinnings of Host Manipulation by Ophiocordyceps as Revealed by Comparative Transcriptomics.</title>
        <authorList>
            <person name="Will I."/>
            <person name="Das B."/>
            <person name="Trinh T."/>
            <person name="Brachmann A."/>
            <person name="Ohm R.A."/>
            <person name="de Bekker C."/>
        </authorList>
    </citation>
    <scope>NUCLEOTIDE SEQUENCE [LARGE SCALE GENOMIC DNA]</scope>
    <source>
        <strain evidence="3 4">EC05</strain>
    </source>
</reference>
<dbReference type="PANTHER" id="PTHR42470:SF2">
    <property type="match status" value="1"/>
</dbReference>
<dbReference type="Pfam" id="PF25545">
    <property type="entry name" value="DUF7924"/>
    <property type="match status" value="1"/>
</dbReference>
<feature type="compositionally biased region" description="Polar residues" evidence="1">
    <location>
        <begin position="1"/>
        <end position="11"/>
    </location>
</feature>
<evidence type="ECO:0000259" key="2">
    <source>
        <dbReference type="Pfam" id="PF25545"/>
    </source>
</evidence>
<feature type="region of interest" description="Disordered" evidence="1">
    <location>
        <begin position="79"/>
        <end position="111"/>
    </location>
</feature>
<name>A0A8H4VCQ7_9HYPO</name>
<proteinExistence type="predicted"/>
<feature type="compositionally biased region" description="Basic and acidic residues" evidence="1">
    <location>
        <begin position="102"/>
        <end position="111"/>
    </location>
</feature>
<evidence type="ECO:0000313" key="4">
    <source>
        <dbReference type="Proteomes" id="UP000562929"/>
    </source>
</evidence>
<dbReference type="Proteomes" id="UP000562929">
    <property type="component" value="Unassembled WGS sequence"/>
</dbReference>
<comment type="caution">
    <text evidence="3">The sequence shown here is derived from an EMBL/GenBank/DDBJ whole genome shotgun (WGS) entry which is preliminary data.</text>
</comment>